<name>A0A1J5NNG4_NEOTH</name>
<comment type="caution">
    <text evidence="2">The sequence shown here is derived from an EMBL/GenBank/DDBJ whole genome shotgun (WGS) entry which is preliminary data.</text>
</comment>
<protein>
    <submittedName>
        <fullName evidence="2">Uncharacterized protein</fullName>
    </submittedName>
</protein>
<dbReference type="AlphaFoldDB" id="A0A1J5NNG4"/>
<reference evidence="2 3" key="1">
    <citation type="submission" date="2016-08" db="EMBL/GenBank/DDBJ databases">
        <title>Genome-based comparison of Moorella thermoacetic strains.</title>
        <authorList>
            <person name="Poehlein A."/>
            <person name="Bengelsdorf F.R."/>
            <person name="Esser C."/>
            <person name="Duerre P."/>
            <person name="Daniel R."/>
        </authorList>
    </citation>
    <scope>NUCLEOTIDE SEQUENCE [LARGE SCALE GENOMIC DNA]</scope>
    <source>
        <strain evidence="2 3">DSM 21394</strain>
    </source>
</reference>
<evidence type="ECO:0000313" key="2">
    <source>
        <dbReference type="EMBL" id="OIQ59816.1"/>
    </source>
</evidence>
<evidence type="ECO:0000256" key="1">
    <source>
        <dbReference type="SAM" id="Coils"/>
    </source>
</evidence>
<feature type="coiled-coil region" evidence="1">
    <location>
        <begin position="21"/>
        <end position="48"/>
    </location>
</feature>
<gene>
    <name evidence="2" type="ORF">MOTE_10720</name>
</gene>
<proteinExistence type="predicted"/>
<evidence type="ECO:0000313" key="3">
    <source>
        <dbReference type="Proteomes" id="UP000182811"/>
    </source>
</evidence>
<accession>A0A1J5NNG4</accession>
<sequence>MRAAGGPQTPERMTLNDVEMVQKIEKENSELKKRVAALRNLNRNMVERLARINRCIRKAGIGA</sequence>
<dbReference type="EMBL" id="MDDC01000007">
    <property type="protein sequence ID" value="OIQ59816.1"/>
    <property type="molecule type" value="Genomic_DNA"/>
</dbReference>
<organism evidence="2 3">
    <name type="scientific">Neomoorella thermoacetica</name>
    <name type="common">Clostridium thermoaceticum</name>
    <dbReference type="NCBI Taxonomy" id="1525"/>
    <lineage>
        <taxon>Bacteria</taxon>
        <taxon>Bacillati</taxon>
        <taxon>Bacillota</taxon>
        <taxon>Clostridia</taxon>
        <taxon>Neomoorellales</taxon>
        <taxon>Neomoorellaceae</taxon>
        <taxon>Neomoorella</taxon>
    </lineage>
</organism>
<dbReference type="Proteomes" id="UP000182811">
    <property type="component" value="Unassembled WGS sequence"/>
</dbReference>
<keyword evidence="1" id="KW-0175">Coiled coil</keyword>